<feature type="region of interest" description="Disordered" evidence="1">
    <location>
        <begin position="1"/>
        <end position="24"/>
    </location>
</feature>
<dbReference type="Proteomes" id="UP001221757">
    <property type="component" value="Unassembled WGS sequence"/>
</dbReference>
<reference evidence="2" key="1">
    <citation type="submission" date="2023-03" db="EMBL/GenBank/DDBJ databases">
        <title>Massive genome expansion in bonnet fungi (Mycena s.s.) driven by repeated elements and novel gene families across ecological guilds.</title>
        <authorList>
            <consortium name="Lawrence Berkeley National Laboratory"/>
            <person name="Harder C.B."/>
            <person name="Miyauchi S."/>
            <person name="Viragh M."/>
            <person name="Kuo A."/>
            <person name="Thoen E."/>
            <person name="Andreopoulos B."/>
            <person name="Lu D."/>
            <person name="Skrede I."/>
            <person name="Drula E."/>
            <person name="Henrissat B."/>
            <person name="Morin E."/>
            <person name="Kohler A."/>
            <person name="Barry K."/>
            <person name="LaButti K."/>
            <person name="Morin E."/>
            <person name="Salamov A."/>
            <person name="Lipzen A."/>
            <person name="Mereny Z."/>
            <person name="Hegedus B."/>
            <person name="Baldrian P."/>
            <person name="Stursova M."/>
            <person name="Weitz H."/>
            <person name="Taylor A."/>
            <person name="Grigoriev I.V."/>
            <person name="Nagy L.G."/>
            <person name="Martin F."/>
            <person name="Kauserud H."/>
        </authorList>
    </citation>
    <scope>NUCLEOTIDE SEQUENCE</scope>
    <source>
        <strain evidence="2">CBHHK067</strain>
    </source>
</reference>
<dbReference type="EMBL" id="JARKIE010000412">
    <property type="protein sequence ID" value="KAJ7642892.1"/>
    <property type="molecule type" value="Genomic_DNA"/>
</dbReference>
<evidence type="ECO:0000313" key="3">
    <source>
        <dbReference type="Proteomes" id="UP001221757"/>
    </source>
</evidence>
<organism evidence="2 3">
    <name type="scientific">Mycena rosella</name>
    <name type="common">Pink bonnet</name>
    <name type="synonym">Agaricus rosellus</name>
    <dbReference type="NCBI Taxonomy" id="1033263"/>
    <lineage>
        <taxon>Eukaryota</taxon>
        <taxon>Fungi</taxon>
        <taxon>Dikarya</taxon>
        <taxon>Basidiomycota</taxon>
        <taxon>Agaricomycotina</taxon>
        <taxon>Agaricomycetes</taxon>
        <taxon>Agaricomycetidae</taxon>
        <taxon>Agaricales</taxon>
        <taxon>Marasmiineae</taxon>
        <taxon>Mycenaceae</taxon>
        <taxon>Mycena</taxon>
    </lineage>
</organism>
<proteinExistence type="predicted"/>
<feature type="compositionally biased region" description="Basic residues" evidence="1">
    <location>
        <begin position="1"/>
        <end position="11"/>
    </location>
</feature>
<protein>
    <submittedName>
        <fullName evidence="2">Uncharacterized protein</fullName>
    </submittedName>
</protein>
<gene>
    <name evidence="2" type="ORF">B0H17DRAFT_1148696</name>
</gene>
<sequence length="213" mass="23793">MPPKLAVKKTKPVTGPPQKRLPQGYRPRRRECVGVDLRTTRSSTHLLARCGWGYWSGRALNKFFNCTLTPGLPYIECVGQLENDQAVAVPYVSSRSIGAVEFASFRGDAKRRDNLCPHVTGHTNIFTAPSRRTTVACGNRKLSHNMSLSVILSGFWILPGSDHRASVVWRRGQLITLTRPALTLNLYVVLTDAIRSRPFDPRRGRLSPPHPIL</sequence>
<dbReference type="AlphaFoldDB" id="A0AAD7C9F1"/>
<comment type="caution">
    <text evidence="2">The sequence shown here is derived from an EMBL/GenBank/DDBJ whole genome shotgun (WGS) entry which is preliminary data.</text>
</comment>
<evidence type="ECO:0000313" key="2">
    <source>
        <dbReference type="EMBL" id="KAJ7642892.1"/>
    </source>
</evidence>
<accession>A0AAD7C9F1</accession>
<name>A0AAD7C9F1_MYCRO</name>
<evidence type="ECO:0000256" key="1">
    <source>
        <dbReference type="SAM" id="MobiDB-lite"/>
    </source>
</evidence>
<keyword evidence="3" id="KW-1185">Reference proteome</keyword>